<dbReference type="InterPro" id="IPR001214">
    <property type="entry name" value="SET_dom"/>
</dbReference>
<evidence type="ECO:0000259" key="1">
    <source>
        <dbReference type="PROSITE" id="PS50280"/>
    </source>
</evidence>
<organism evidence="2 3">
    <name type="scientific">Moumouvirus australiensis</name>
    <dbReference type="NCBI Taxonomy" id="2109587"/>
    <lineage>
        <taxon>Viruses</taxon>
        <taxon>Varidnaviria</taxon>
        <taxon>Bamfordvirae</taxon>
        <taxon>Nucleocytoviricota</taxon>
        <taxon>Megaviricetes</taxon>
        <taxon>Imitervirales</taxon>
        <taxon>Mimiviridae</taxon>
        <taxon>Megamimivirinae</taxon>
        <taxon>Moumouvirus</taxon>
        <taxon>Moumouvirus australiense</taxon>
    </lineage>
</organism>
<evidence type="ECO:0000313" key="3">
    <source>
        <dbReference type="Proteomes" id="UP000289600"/>
    </source>
</evidence>
<reference evidence="3" key="1">
    <citation type="submission" date="2018-01" db="EMBL/GenBank/DDBJ databases">
        <title>Testimony of 'menage a trois' revealed by the proteome of Megavirus virophage.</title>
        <authorList>
            <person name="Jeudy S."/>
            <person name="Bertaux L."/>
            <person name="Alempic J.-M."/>
            <person name="Lartigue A."/>
            <person name="Legendre M."/>
            <person name="Philippe N."/>
            <person name="Beucher L."/>
            <person name="Biondi E."/>
            <person name="Juul S."/>
            <person name="Turner D."/>
            <person name="Coute Y."/>
            <person name="Claverie J.-M."/>
            <person name="Abergel C."/>
        </authorList>
    </citation>
    <scope>NUCLEOTIDE SEQUENCE [LARGE SCALE GENOMIC DNA]</scope>
</reference>
<dbReference type="InterPro" id="IPR050869">
    <property type="entry name" value="H3K4_H4K5_MeTrfase"/>
</dbReference>
<dbReference type="Pfam" id="PF00856">
    <property type="entry name" value="SET"/>
    <property type="match status" value="1"/>
</dbReference>
<protein>
    <submittedName>
        <fullName evidence="2">SET and RNase_H domain-containing protein</fullName>
    </submittedName>
</protein>
<name>A0A2P1EL90_9VIRU</name>
<gene>
    <name evidence="2" type="ORF">mc_262</name>
</gene>
<feature type="domain" description="SET" evidence="1">
    <location>
        <begin position="7"/>
        <end position="155"/>
    </location>
</feature>
<dbReference type="PANTHER" id="PTHR12197">
    <property type="entry name" value="HISTONE-LYSINE N-METHYLTRANSFERASE SMYD"/>
    <property type="match status" value="1"/>
</dbReference>
<dbReference type="PROSITE" id="PS50280">
    <property type="entry name" value="SET"/>
    <property type="match status" value="1"/>
</dbReference>
<dbReference type="Proteomes" id="UP000289600">
    <property type="component" value="Segment"/>
</dbReference>
<evidence type="ECO:0000313" key="2">
    <source>
        <dbReference type="EMBL" id="AVL94648.1"/>
    </source>
</evidence>
<proteinExistence type="predicted"/>
<dbReference type="Gene3D" id="2.170.270.10">
    <property type="entry name" value="SET domain"/>
    <property type="match status" value="1"/>
</dbReference>
<accession>A0A2P1EL90</accession>
<sequence>MYADNEYIIGLYQHPGIKELDQNNYKSVFAMEDIKFGELLLLEHSYSGSSTDAQLIVANNNILFDLYHPRMKKFYDCNENERLQQAIEKVSHNCFGLNGNKILTYGITKFNHSCDPNCSVFIQERYRHSNTEIVFMELFAVRNIKKGTELKISYGPETGHNRDFECDCGKNIDERKKIFEIVSSISRKLSEKNRESIREKIYTHIESIPGKKLLLNHYLSTKGLYLNNNTIVSYTLQGEKIINDVLRKYMNIDSKINENDIIGSTPINNRKISIFLKILSENILDHV</sequence>
<dbReference type="PANTHER" id="PTHR12197:SF251">
    <property type="entry name" value="EG:BACR7C10.4 PROTEIN"/>
    <property type="match status" value="1"/>
</dbReference>
<dbReference type="SUPFAM" id="SSF82199">
    <property type="entry name" value="SET domain"/>
    <property type="match status" value="1"/>
</dbReference>
<dbReference type="InterPro" id="IPR046341">
    <property type="entry name" value="SET_dom_sf"/>
</dbReference>
<dbReference type="EMBL" id="MG807320">
    <property type="protein sequence ID" value="AVL94648.1"/>
    <property type="molecule type" value="Genomic_DNA"/>
</dbReference>
<keyword evidence="3" id="KW-1185">Reference proteome</keyword>